<dbReference type="InterPro" id="IPR052557">
    <property type="entry name" value="CAP/Cytokinesis_protein"/>
</dbReference>
<gene>
    <name evidence="2" type="ORF">RRG08_065118</name>
</gene>
<sequence>MGCQTSRSSYALTKAKSSGSRENKDPLGTGSSQKTSHEVSGTGEESGESTQRLLRHITTKAVIVPDIKMFEMMDLHARNTPNEISSSVDRLVTFLMSSCTNSLNTVRIFYMWITIHIRYNRSAVSTSELHKFNAHDVLTKRHASLAHTNLLFHHFCQLTSIPCVLVHGVLKGAGREPASLLRYRTRPNHVWSLVLVKEQWRFVDCACGRGLQDDPRHADAIREFYFLPDPEHLIVTHFPLGMSSELLPLSPMGDNFRKGVGRTSVQIRDGLQMLASPLKFGQFCQQATPTVVAMETNLELLSHKHAYVTVSRGELFTFRSRDGRLSNMAAVLRDRQTEADHRESVLCTRQGLNGDFQVFVKPSHCGTFRLSIYGQVCDAGESFHLLVDYYLRVEEVEGKDEERGERFLPFPEHFGVWGANDLALKMGFSRRIFKFDVLACRTGDLYLKLPVSSSLKLKAVITAPAASSSGDSSLRKLDKKENIVSLLGVTYRSDGYEEESDVTTSSMKKAGSRIMVKTREECSTLTQCTENVVHIRGRFSGRGFYALSVFAQKYETSAESKSTSPAASTFTKVADFLVSCQRPSPSISRRRGVGEACGPFPKMFPVAQTYQCLLLEPLARDLTLGVTVTFRIKSSLLAKVKVENEVMLSLETYKERKRRDSRAKGNDEKYDVDFSEVEDEVDDKCDDKEEDMWCLDYTPSCPGATLCIYGCGESEQGTPPAYSALYMFQVGYLNLEQLKMQRRIQICSDSDTEIISIMTKM</sequence>
<protein>
    <recommendedName>
        <fullName evidence="4">Transglutaminase-like domain-containing protein</fullName>
    </recommendedName>
</protein>
<proteinExistence type="predicted"/>
<evidence type="ECO:0000256" key="1">
    <source>
        <dbReference type="SAM" id="MobiDB-lite"/>
    </source>
</evidence>
<feature type="compositionally biased region" description="Polar residues" evidence="1">
    <location>
        <begin position="1"/>
        <end position="18"/>
    </location>
</feature>
<accession>A0AAE1DCH3</accession>
<dbReference type="Gene3D" id="3.10.620.30">
    <property type="match status" value="1"/>
</dbReference>
<dbReference type="EMBL" id="JAWDGP010004318">
    <property type="protein sequence ID" value="KAK3765362.1"/>
    <property type="molecule type" value="Genomic_DNA"/>
</dbReference>
<organism evidence="2 3">
    <name type="scientific">Elysia crispata</name>
    <name type="common">lettuce slug</name>
    <dbReference type="NCBI Taxonomy" id="231223"/>
    <lineage>
        <taxon>Eukaryota</taxon>
        <taxon>Metazoa</taxon>
        <taxon>Spiralia</taxon>
        <taxon>Lophotrochozoa</taxon>
        <taxon>Mollusca</taxon>
        <taxon>Gastropoda</taxon>
        <taxon>Heterobranchia</taxon>
        <taxon>Euthyneura</taxon>
        <taxon>Panpulmonata</taxon>
        <taxon>Sacoglossa</taxon>
        <taxon>Placobranchoidea</taxon>
        <taxon>Plakobranchidae</taxon>
        <taxon>Elysia</taxon>
    </lineage>
</organism>
<evidence type="ECO:0008006" key="4">
    <source>
        <dbReference type="Google" id="ProtNLM"/>
    </source>
</evidence>
<feature type="region of interest" description="Disordered" evidence="1">
    <location>
        <begin position="1"/>
        <end position="52"/>
    </location>
</feature>
<comment type="caution">
    <text evidence="2">The sequence shown here is derived from an EMBL/GenBank/DDBJ whole genome shotgun (WGS) entry which is preliminary data.</text>
</comment>
<name>A0AAE1DCH3_9GAST</name>
<evidence type="ECO:0000313" key="2">
    <source>
        <dbReference type="EMBL" id="KAK3765362.1"/>
    </source>
</evidence>
<dbReference type="Proteomes" id="UP001283361">
    <property type="component" value="Unassembled WGS sequence"/>
</dbReference>
<evidence type="ECO:0000313" key="3">
    <source>
        <dbReference type="Proteomes" id="UP001283361"/>
    </source>
</evidence>
<dbReference type="SUPFAM" id="SSF54001">
    <property type="entry name" value="Cysteine proteinases"/>
    <property type="match status" value="1"/>
</dbReference>
<dbReference type="PANTHER" id="PTHR46333:SF2">
    <property type="entry name" value="CYTOKINESIS PROTEIN 3"/>
    <property type="match status" value="1"/>
</dbReference>
<dbReference type="AlphaFoldDB" id="A0AAE1DCH3"/>
<dbReference type="PANTHER" id="PTHR46333">
    <property type="entry name" value="CYTOKINESIS PROTEIN 3"/>
    <property type="match status" value="1"/>
</dbReference>
<dbReference type="GO" id="GO:0005737">
    <property type="term" value="C:cytoplasm"/>
    <property type="evidence" value="ECO:0007669"/>
    <property type="project" value="TreeGrafter"/>
</dbReference>
<reference evidence="2" key="1">
    <citation type="journal article" date="2023" name="G3 (Bethesda)">
        <title>A reference genome for the long-term kleptoplast-retaining sea slug Elysia crispata morphotype clarki.</title>
        <authorList>
            <person name="Eastman K.E."/>
            <person name="Pendleton A.L."/>
            <person name="Shaikh M.A."/>
            <person name="Suttiyut T."/>
            <person name="Ogas R."/>
            <person name="Tomko P."/>
            <person name="Gavelis G."/>
            <person name="Widhalm J.R."/>
            <person name="Wisecaver J.H."/>
        </authorList>
    </citation>
    <scope>NUCLEOTIDE SEQUENCE</scope>
    <source>
        <strain evidence="2">ECLA1</strain>
    </source>
</reference>
<keyword evidence="3" id="KW-1185">Reference proteome</keyword>
<dbReference type="InterPro" id="IPR038765">
    <property type="entry name" value="Papain-like_cys_pep_sf"/>
</dbReference>